<dbReference type="Pfam" id="PF02365">
    <property type="entry name" value="NAM"/>
    <property type="match status" value="2"/>
</dbReference>
<feature type="region of interest" description="Disordered" evidence="5">
    <location>
        <begin position="1"/>
        <end position="50"/>
    </location>
</feature>
<evidence type="ECO:0000256" key="3">
    <source>
        <dbReference type="ARBA" id="ARBA00023163"/>
    </source>
</evidence>
<feature type="compositionally biased region" description="Pro residues" evidence="5">
    <location>
        <begin position="78"/>
        <end position="87"/>
    </location>
</feature>
<reference evidence="7" key="1">
    <citation type="submission" date="2020-07" db="EMBL/GenBank/DDBJ databases">
        <title>Genome sequence and genetic diversity analysis of an under-domesticated orphan crop, white fonio (Digitaria exilis).</title>
        <authorList>
            <person name="Bennetzen J.L."/>
            <person name="Chen S."/>
            <person name="Ma X."/>
            <person name="Wang X."/>
            <person name="Yssel A.E.J."/>
            <person name="Chaluvadi S.R."/>
            <person name="Johnson M."/>
            <person name="Gangashetty P."/>
            <person name="Hamidou F."/>
            <person name="Sanogo M.D."/>
            <person name="Zwaenepoel A."/>
            <person name="Wallace J."/>
            <person name="Van De Peer Y."/>
            <person name="Van Deynze A."/>
        </authorList>
    </citation>
    <scope>NUCLEOTIDE SEQUENCE</scope>
    <source>
        <tissue evidence="7">Leaves</tissue>
    </source>
</reference>
<dbReference type="InterPro" id="IPR003441">
    <property type="entry name" value="NAC-dom"/>
</dbReference>
<feature type="region of interest" description="Disordered" evidence="5">
    <location>
        <begin position="386"/>
        <end position="487"/>
    </location>
</feature>
<dbReference type="PANTHER" id="PTHR31719">
    <property type="entry name" value="NAC TRANSCRIPTION FACTOR 56"/>
    <property type="match status" value="1"/>
</dbReference>
<evidence type="ECO:0000256" key="5">
    <source>
        <dbReference type="SAM" id="MobiDB-lite"/>
    </source>
</evidence>
<keyword evidence="8" id="KW-1185">Reference proteome</keyword>
<feature type="compositionally biased region" description="Basic and acidic residues" evidence="5">
    <location>
        <begin position="647"/>
        <end position="659"/>
    </location>
</feature>
<feature type="region of interest" description="Disordered" evidence="5">
    <location>
        <begin position="251"/>
        <end position="311"/>
    </location>
</feature>
<keyword evidence="3" id="KW-0804">Transcription</keyword>
<gene>
    <name evidence="7" type="ORF">HU200_047208</name>
</gene>
<accession>A0A835AWZ5</accession>
<dbReference type="Proteomes" id="UP000636709">
    <property type="component" value="Unassembled WGS sequence"/>
</dbReference>
<proteinExistence type="predicted"/>
<dbReference type="GO" id="GO:0003677">
    <property type="term" value="F:DNA binding"/>
    <property type="evidence" value="ECO:0007669"/>
    <property type="project" value="UniProtKB-KW"/>
</dbReference>
<feature type="compositionally biased region" description="Basic and acidic residues" evidence="5">
    <location>
        <begin position="285"/>
        <end position="301"/>
    </location>
</feature>
<dbReference type="OrthoDB" id="655701at2759"/>
<evidence type="ECO:0000259" key="6">
    <source>
        <dbReference type="PROSITE" id="PS51005"/>
    </source>
</evidence>
<keyword evidence="4" id="KW-0539">Nucleus</keyword>
<feature type="region of interest" description="Disordered" evidence="5">
    <location>
        <begin position="70"/>
        <end position="94"/>
    </location>
</feature>
<feature type="region of interest" description="Disordered" evidence="5">
    <location>
        <begin position="642"/>
        <end position="789"/>
    </location>
</feature>
<evidence type="ECO:0000313" key="8">
    <source>
        <dbReference type="Proteomes" id="UP000636709"/>
    </source>
</evidence>
<feature type="compositionally biased region" description="Low complexity" evidence="5">
    <location>
        <begin position="473"/>
        <end position="484"/>
    </location>
</feature>
<feature type="compositionally biased region" description="Basic residues" evidence="5">
    <location>
        <begin position="396"/>
        <end position="406"/>
    </location>
</feature>
<dbReference type="SUPFAM" id="SSF101941">
    <property type="entry name" value="NAC domain"/>
    <property type="match status" value="2"/>
</dbReference>
<dbReference type="PROSITE" id="PS51005">
    <property type="entry name" value="NAC"/>
    <property type="match status" value="2"/>
</dbReference>
<evidence type="ECO:0000256" key="4">
    <source>
        <dbReference type="ARBA" id="ARBA00023242"/>
    </source>
</evidence>
<dbReference type="InterPro" id="IPR036093">
    <property type="entry name" value="NAC_dom_sf"/>
</dbReference>
<keyword evidence="2" id="KW-0238">DNA-binding</keyword>
<evidence type="ECO:0000256" key="1">
    <source>
        <dbReference type="ARBA" id="ARBA00023015"/>
    </source>
</evidence>
<dbReference type="EMBL" id="JACEFO010002177">
    <property type="protein sequence ID" value="KAF8675725.1"/>
    <property type="molecule type" value="Genomic_DNA"/>
</dbReference>
<feature type="compositionally biased region" description="Basic and acidic residues" evidence="5">
    <location>
        <begin position="407"/>
        <end position="419"/>
    </location>
</feature>
<feature type="compositionally biased region" description="Low complexity" evidence="5">
    <location>
        <begin position="251"/>
        <end position="262"/>
    </location>
</feature>
<dbReference type="PANTHER" id="PTHR31719:SF179">
    <property type="entry name" value="OS08G0148400 PROTEIN"/>
    <property type="match status" value="1"/>
</dbReference>
<feature type="compositionally biased region" description="Basic and acidic residues" evidence="5">
    <location>
        <begin position="802"/>
        <end position="814"/>
    </location>
</feature>
<dbReference type="AlphaFoldDB" id="A0A835AWZ5"/>
<evidence type="ECO:0000256" key="2">
    <source>
        <dbReference type="ARBA" id="ARBA00023125"/>
    </source>
</evidence>
<evidence type="ECO:0000313" key="7">
    <source>
        <dbReference type="EMBL" id="KAF8675725.1"/>
    </source>
</evidence>
<dbReference type="Gene3D" id="2.170.150.80">
    <property type="entry name" value="NAC domain"/>
    <property type="match status" value="2"/>
</dbReference>
<feature type="compositionally biased region" description="Basic and acidic residues" evidence="5">
    <location>
        <begin position="833"/>
        <end position="845"/>
    </location>
</feature>
<feature type="compositionally biased region" description="Low complexity" evidence="5">
    <location>
        <begin position="757"/>
        <end position="785"/>
    </location>
</feature>
<feature type="domain" description="NAC" evidence="6">
    <location>
        <begin position="84"/>
        <end position="244"/>
    </location>
</feature>
<comment type="caution">
    <text evidence="7">The sequence shown here is derived from an EMBL/GenBank/DDBJ whole genome shotgun (WGS) entry which is preliminary data.</text>
</comment>
<name>A0A835AWZ5_9POAL</name>
<keyword evidence="1" id="KW-0805">Transcription regulation</keyword>
<feature type="domain" description="NAC" evidence="6">
    <location>
        <begin position="481"/>
        <end position="642"/>
    </location>
</feature>
<feature type="compositionally biased region" description="Low complexity" evidence="5">
    <location>
        <begin position="438"/>
        <end position="459"/>
    </location>
</feature>
<dbReference type="GO" id="GO:0006355">
    <property type="term" value="P:regulation of DNA-templated transcription"/>
    <property type="evidence" value="ECO:0007669"/>
    <property type="project" value="InterPro"/>
</dbReference>
<feature type="region of interest" description="Disordered" evidence="5">
    <location>
        <begin position="801"/>
        <end position="845"/>
    </location>
</feature>
<protein>
    <recommendedName>
        <fullName evidence="6">NAC domain-containing protein</fullName>
    </recommendedName>
</protein>
<organism evidence="7 8">
    <name type="scientific">Digitaria exilis</name>
    <dbReference type="NCBI Taxonomy" id="1010633"/>
    <lineage>
        <taxon>Eukaryota</taxon>
        <taxon>Viridiplantae</taxon>
        <taxon>Streptophyta</taxon>
        <taxon>Embryophyta</taxon>
        <taxon>Tracheophyta</taxon>
        <taxon>Spermatophyta</taxon>
        <taxon>Magnoliopsida</taxon>
        <taxon>Liliopsida</taxon>
        <taxon>Poales</taxon>
        <taxon>Poaceae</taxon>
        <taxon>PACMAD clade</taxon>
        <taxon>Panicoideae</taxon>
        <taxon>Panicodae</taxon>
        <taxon>Paniceae</taxon>
        <taxon>Anthephorinae</taxon>
        <taxon>Digitaria</taxon>
    </lineage>
</organism>
<sequence>MDLPRARPTRTESDCEETVFEPASDSTSSLKPPGLLDISRRGATRSNNQQSLITSRLVVDRHSHRTTMVVTTRAKTAPPRPRPPPPDLSSHPSEEELITRFLRPRAAASTTDHPCASASFVHDADVYSACPDELTSRFAPARAGDGGDDGAWYFLSAVRAKTRDGQRKARTVDTGEGCWHSEAGAKPVVDETGWLLGHRQSFSFVTKVDGRRVRSGWLMVELSLDADDVDENATDMVLCKIYFSPRARLNGRGASMASSSSAGRKRKAAVDDRKNPTLSRQRRRRVDDITSDAEEKDRNKGGEMANNEEEELWADDSSFSWWMRNRDQLMKEYNIVDRPDEEIRKTHGVYEYMKFLNRDYGSSSSRHKVQDDEDYFQHLAPSSKGQIRVFSDSGRNRPKLPCHVRRPLFESKSESDSNRDRKKRNAGRCSDPDASTGSHSIFFSNSDSSPLPDLSVSPNQGHSTAAATAMVRSPSAANKSPSAAFQSHPTDLELVNSYLRPWVETGLKAGPFIHEADVYAADPADLTRRFAPAVAQDGEKAWYFFTPLRHKSVRGKRKARTVATGGGCWHNEAKSKPVCTRLNGKVQIGHRQSFSFVNKEGGQRVRTGWLMMELRLLREGAGERAQAEDAVGNLVLCKVYRSPRNPEPVDRDPGLKVEAADGDDESSGATEEDDDSSDEPQATAAASGLKKKSEDEESSEATVAAPSRHSKSGDEISGAAAAPGRKEKAAGDEDSAETSAAAPARKRKAPEDENSGAAAAEAATPAPKRTASGSSSPGAAPAPASTEMQCPNCGIHLAVTLKRPETKSETEIAKGEPAPGASDALPQGGDSRGSSEKDVRFHQFL</sequence>
<feature type="compositionally biased region" description="Acidic residues" evidence="5">
    <location>
        <begin position="660"/>
        <end position="678"/>
    </location>
</feature>